<dbReference type="Proteomes" id="UP000281128">
    <property type="component" value="Unassembled WGS sequence"/>
</dbReference>
<keyword evidence="4 9" id="KW-0812">Transmembrane</keyword>
<dbReference type="RefSeq" id="WP_121168069.1">
    <property type="nucleotide sequence ID" value="NZ_RAPE01000004.1"/>
</dbReference>
<feature type="transmembrane region" description="Helical" evidence="9">
    <location>
        <begin position="45"/>
        <end position="62"/>
    </location>
</feature>
<dbReference type="EMBL" id="RAPE01000004">
    <property type="protein sequence ID" value="RKF13422.1"/>
    <property type="molecule type" value="Genomic_DNA"/>
</dbReference>
<dbReference type="InterPro" id="IPR001851">
    <property type="entry name" value="ABC_transp_permease"/>
</dbReference>
<dbReference type="GO" id="GO:0005886">
    <property type="term" value="C:plasma membrane"/>
    <property type="evidence" value="ECO:0007669"/>
    <property type="project" value="UniProtKB-SubCell"/>
</dbReference>
<evidence type="ECO:0000256" key="3">
    <source>
        <dbReference type="ARBA" id="ARBA00022475"/>
    </source>
</evidence>
<dbReference type="GO" id="GO:0006865">
    <property type="term" value="P:amino acid transport"/>
    <property type="evidence" value="ECO:0007669"/>
    <property type="project" value="UniProtKB-KW"/>
</dbReference>
<dbReference type="Pfam" id="PF02653">
    <property type="entry name" value="BPD_transp_2"/>
    <property type="match status" value="1"/>
</dbReference>
<accession>A0A3A8AVN0</accession>
<evidence type="ECO:0000313" key="11">
    <source>
        <dbReference type="Proteomes" id="UP000281128"/>
    </source>
</evidence>
<evidence type="ECO:0000256" key="4">
    <source>
        <dbReference type="ARBA" id="ARBA00022692"/>
    </source>
</evidence>
<feature type="transmembrane region" description="Helical" evidence="9">
    <location>
        <begin position="208"/>
        <end position="230"/>
    </location>
</feature>
<feature type="transmembrane region" description="Helical" evidence="9">
    <location>
        <begin position="68"/>
        <end position="90"/>
    </location>
</feature>
<organism evidence="10 11">
    <name type="scientific">Roseovarius spongiae</name>
    <dbReference type="NCBI Taxonomy" id="2320272"/>
    <lineage>
        <taxon>Bacteria</taxon>
        <taxon>Pseudomonadati</taxon>
        <taxon>Pseudomonadota</taxon>
        <taxon>Alphaproteobacteria</taxon>
        <taxon>Rhodobacterales</taxon>
        <taxon>Roseobacteraceae</taxon>
        <taxon>Roseovarius</taxon>
    </lineage>
</organism>
<feature type="transmembrane region" description="Helical" evidence="9">
    <location>
        <begin position="242"/>
        <end position="269"/>
    </location>
</feature>
<evidence type="ECO:0000256" key="9">
    <source>
        <dbReference type="SAM" id="Phobius"/>
    </source>
</evidence>
<keyword evidence="7 9" id="KW-0472">Membrane</keyword>
<feature type="transmembrane region" description="Helical" evidence="9">
    <location>
        <begin position="159"/>
        <end position="179"/>
    </location>
</feature>
<dbReference type="AlphaFoldDB" id="A0A3A8AVN0"/>
<evidence type="ECO:0000313" key="10">
    <source>
        <dbReference type="EMBL" id="RKF13422.1"/>
    </source>
</evidence>
<feature type="transmembrane region" description="Helical" evidence="9">
    <location>
        <begin position="276"/>
        <end position="297"/>
    </location>
</feature>
<reference evidence="10 11" key="1">
    <citation type="submission" date="2018-09" db="EMBL/GenBank/DDBJ databases">
        <title>Roseovarius spongiae sp. nov., isolated from a marine sponge.</title>
        <authorList>
            <person name="Zhuang L."/>
            <person name="Luo L."/>
        </authorList>
    </citation>
    <scope>NUCLEOTIDE SEQUENCE [LARGE SCALE GENOMIC DNA]</scope>
    <source>
        <strain evidence="10 11">HN-E21</strain>
    </source>
</reference>
<evidence type="ECO:0000256" key="7">
    <source>
        <dbReference type="ARBA" id="ARBA00023136"/>
    </source>
</evidence>
<keyword evidence="11" id="KW-1185">Reference proteome</keyword>
<comment type="caution">
    <text evidence="10">The sequence shown here is derived from an EMBL/GenBank/DDBJ whole genome shotgun (WGS) entry which is preliminary data.</text>
</comment>
<dbReference type="OrthoDB" id="9807115at2"/>
<evidence type="ECO:0000256" key="6">
    <source>
        <dbReference type="ARBA" id="ARBA00022989"/>
    </source>
</evidence>
<dbReference type="GO" id="GO:0022857">
    <property type="term" value="F:transmembrane transporter activity"/>
    <property type="evidence" value="ECO:0007669"/>
    <property type="project" value="InterPro"/>
</dbReference>
<keyword evidence="5" id="KW-0029">Amino-acid transport</keyword>
<protein>
    <submittedName>
        <fullName evidence="10">Branched-chain amino acid ABC transporter permease</fullName>
    </submittedName>
</protein>
<dbReference type="PANTHER" id="PTHR11795">
    <property type="entry name" value="BRANCHED-CHAIN AMINO ACID TRANSPORT SYSTEM PERMEASE PROTEIN LIVH"/>
    <property type="match status" value="1"/>
</dbReference>
<evidence type="ECO:0000256" key="1">
    <source>
        <dbReference type="ARBA" id="ARBA00004651"/>
    </source>
</evidence>
<comment type="subcellular location">
    <subcellularLocation>
        <location evidence="1">Cell membrane</location>
        <topology evidence="1">Multi-pass membrane protein</topology>
    </subcellularLocation>
</comment>
<evidence type="ECO:0000256" key="2">
    <source>
        <dbReference type="ARBA" id="ARBA00022448"/>
    </source>
</evidence>
<keyword evidence="3" id="KW-1003">Cell membrane</keyword>
<feature type="transmembrane region" description="Helical" evidence="9">
    <location>
        <begin position="6"/>
        <end position="33"/>
    </location>
</feature>
<keyword evidence="2" id="KW-0813">Transport</keyword>
<name>A0A3A8AVN0_9RHOB</name>
<dbReference type="CDD" id="cd06582">
    <property type="entry name" value="TM_PBP1_LivH_like"/>
    <property type="match status" value="1"/>
</dbReference>
<evidence type="ECO:0000256" key="8">
    <source>
        <dbReference type="ARBA" id="ARBA00037998"/>
    </source>
</evidence>
<evidence type="ECO:0000256" key="5">
    <source>
        <dbReference type="ARBA" id="ARBA00022970"/>
    </source>
</evidence>
<sequence>MELGPYILLASIEGSVTAAVLALTAVGLSLVFGVMRVVNIAHGEFFMLGAVIAWFVAQALGAHPAVGFAAALIVAPLVVGAIAVAADVTILKRIDYDPERTIVATIGLLYIIQQLTLMGYGPDARPVEAPFNSRLAIPWWEWKDGALQMYWPWGLATTSYKLAVIGAAALVLLGVWAFMTHTRAGLLMRATQQDREMALAFGIPVERVYALVFGIGAGLAALAAVLIVPISQAHYLMGADPLLLSFIVVIIGGLGSLPGTVVAAILIGLSDGIVSVFFSPTLAKILATLLVALVLVFRPGGLFGTRQA</sequence>
<gene>
    <name evidence="10" type="ORF">D6850_14045</name>
</gene>
<keyword evidence="6 9" id="KW-1133">Transmembrane helix</keyword>
<comment type="similarity">
    <text evidence="8">Belongs to the binding-protein-dependent transport system permease family. LivHM subfamily.</text>
</comment>
<proteinExistence type="inferred from homology"/>
<dbReference type="InterPro" id="IPR052157">
    <property type="entry name" value="BCAA_transport_permease"/>
</dbReference>
<feature type="transmembrane region" description="Helical" evidence="9">
    <location>
        <begin position="102"/>
        <end position="121"/>
    </location>
</feature>
<dbReference type="PANTHER" id="PTHR11795:SF447">
    <property type="entry name" value="ABC TRANSPORTER PERMEASE PROTEIN"/>
    <property type="match status" value="1"/>
</dbReference>